<protein>
    <submittedName>
        <fullName evidence="7">FAD-dependent oxidoreductase</fullName>
    </submittedName>
</protein>
<name>A0AAW9Q804_9BURK</name>
<comment type="caution">
    <text evidence="7">The sequence shown here is derived from an EMBL/GenBank/DDBJ whole genome shotgun (WGS) entry which is preliminary data.</text>
</comment>
<accession>A0AAW9Q804</accession>
<evidence type="ECO:0000313" key="7">
    <source>
        <dbReference type="EMBL" id="MEF7615911.1"/>
    </source>
</evidence>
<evidence type="ECO:0000256" key="1">
    <source>
        <dbReference type="ARBA" id="ARBA00001974"/>
    </source>
</evidence>
<dbReference type="Gene3D" id="3.30.390.30">
    <property type="match status" value="1"/>
</dbReference>
<dbReference type="InterPro" id="IPR036188">
    <property type="entry name" value="FAD/NAD-bd_sf"/>
</dbReference>
<feature type="domain" description="Reductase C-terminal" evidence="6">
    <location>
        <begin position="319"/>
        <end position="406"/>
    </location>
</feature>
<dbReference type="PANTHER" id="PTHR43557">
    <property type="entry name" value="APOPTOSIS-INDUCING FACTOR 1"/>
    <property type="match status" value="1"/>
</dbReference>
<dbReference type="AlphaFoldDB" id="A0AAW9Q804"/>
<dbReference type="InterPro" id="IPR016156">
    <property type="entry name" value="FAD/NAD-linked_Rdtase_dimer_sf"/>
</dbReference>
<dbReference type="SUPFAM" id="SSF55424">
    <property type="entry name" value="FAD/NAD-linked reductases, dimerisation (C-terminal) domain"/>
    <property type="match status" value="1"/>
</dbReference>
<gene>
    <name evidence="7" type="ORF">V4F39_18495</name>
</gene>
<evidence type="ECO:0000256" key="3">
    <source>
        <dbReference type="ARBA" id="ARBA00022827"/>
    </source>
</evidence>
<keyword evidence="3" id="KW-0274">FAD</keyword>
<evidence type="ECO:0000259" key="6">
    <source>
        <dbReference type="Pfam" id="PF14759"/>
    </source>
</evidence>
<proteinExistence type="predicted"/>
<organism evidence="7 8">
    <name type="scientific">Aquincola agrisoli</name>
    <dbReference type="NCBI Taxonomy" id="3119538"/>
    <lineage>
        <taxon>Bacteria</taxon>
        <taxon>Pseudomonadati</taxon>
        <taxon>Pseudomonadota</taxon>
        <taxon>Betaproteobacteria</taxon>
        <taxon>Burkholderiales</taxon>
        <taxon>Sphaerotilaceae</taxon>
        <taxon>Aquincola</taxon>
    </lineage>
</organism>
<dbReference type="RefSeq" id="WP_332291260.1">
    <property type="nucleotide sequence ID" value="NZ_JAZIBG010000036.1"/>
</dbReference>
<evidence type="ECO:0000259" key="5">
    <source>
        <dbReference type="Pfam" id="PF07992"/>
    </source>
</evidence>
<feature type="domain" description="FAD/NAD(P)-binding" evidence="5">
    <location>
        <begin position="5"/>
        <end position="300"/>
    </location>
</feature>
<dbReference type="InterPro" id="IPR028202">
    <property type="entry name" value="Reductase_C"/>
</dbReference>
<dbReference type="PRINTS" id="PR00411">
    <property type="entry name" value="PNDRDTASEI"/>
</dbReference>
<dbReference type="GO" id="GO:0016651">
    <property type="term" value="F:oxidoreductase activity, acting on NAD(P)H"/>
    <property type="evidence" value="ECO:0007669"/>
    <property type="project" value="TreeGrafter"/>
</dbReference>
<keyword evidence="4" id="KW-0560">Oxidoreductase</keyword>
<keyword evidence="8" id="KW-1185">Reference proteome</keyword>
<dbReference type="Pfam" id="PF14759">
    <property type="entry name" value="Reductase_C"/>
    <property type="match status" value="1"/>
</dbReference>
<sequence length="409" mass="43060">MSEPIVIVGGGHAAAQLCASLAEAGLGARVHLVCEERRLPYHRPPLSKGFLKHPEDEPQPLRPDAWYADSGITLHLGDAAVSIDRGRRTLRLASGAELGYGQLVLATGTRARRPLHLADGLANVMVLRSADDAVQLRERLAAAPRLTVLGGGFIGLEIAATARAMGKEVVVIESAPRLMMRAVSPEVSQHVLQTHRAAGIEVRLGASAGHFEVDGDRLAALDVSGTRTPVELLVLGIGAAPEHALATAAGLECDNGIVVDAFMRTSDPAILAIGDCASFPQAASGRRMRLEAVQNALDQARTAAATLAGQPRLHDALPWFWSEQGSLRLQMAGLVPAPDAPGVELHRRPGASDASFSLLHYAGGRLVCVESVNAPLDHMPLRKLLEAGRSLSPAEACDTAVPLKKYLAG</sequence>
<keyword evidence="2" id="KW-0285">Flavoprotein</keyword>
<dbReference type="GO" id="GO:0005737">
    <property type="term" value="C:cytoplasm"/>
    <property type="evidence" value="ECO:0007669"/>
    <property type="project" value="TreeGrafter"/>
</dbReference>
<dbReference type="InterPro" id="IPR050446">
    <property type="entry name" value="FAD-oxidoreductase/Apoptosis"/>
</dbReference>
<dbReference type="Proteomes" id="UP001336250">
    <property type="component" value="Unassembled WGS sequence"/>
</dbReference>
<reference evidence="7 8" key="1">
    <citation type="submission" date="2024-02" db="EMBL/GenBank/DDBJ databases">
        <title>Genome sequence of Aquincola sp. MAHUQ-54.</title>
        <authorList>
            <person name="Huq M.A."/>
        </authorList>
    </citation>
    <scope>NUCLEOTIDE SEQUENCE [LARGE SCALE GENOMIC DNA]</scope>
    <source>
        <strain evidence="7 8">MAHUQ-54</strain>
    </source>
</reference>
<comment type="cofactor">
    <cofactor evidence="1">
        <name>FAD</name>
        <dbReference type="ChEBI" id="CHEBI:57692"/>
    </cofactor>
</comment>
<evidence type="ECO:0000256" key="4">
    <source>
        <dbReference type="ARBA" id="ARBA00023002"/>
    </source>
</evidence>
<evidence type="ECO:0000313" key="8">
    <source>
        <dbReference type="Proteomes" id="UP001336250"/>
    </source>
</evidence>
<evidence type="ECO:0000256" key="2">
    <source>
        <dbReference type="ARBA" id="ARBA00022630"/>
    </source>
</evidence>
<dbReference type="PRINTS" id="PR00368">
    <property type="entry name" value="FADPNR"/>
</dbReference>
<dbReference type="EMBL" id="JAZIBG010000036">
    <property type="protein sequence ID" value="MEF7615911.1"/>
    <property type="molecule type" value="Genomic_DNA"/>
</dbReference>
<dbReference type="Pfam" id="PF07992">
    <property type="entry name" value="Pyr_redox_2"/>
    <property type="match status" value="1"/>
</dbReference>
<dbReference type="SUPFAM" id="SSF51905">
    <property type="entry name" value="FAD/NAD(P)-binding domain"/>
    <property type="match status" value="2"/>
</dbReference>
<dbReference type="Gene3D" id="3.50.50.60">
    <property type="entry name" value="FAD/NAD(P)-binding domain"/>
    <property type="match status" value="2"/>
</dbReference>
<dbReference type="PANTHER" id="PTHR43557:SF2">
    <property type="entry name" value="RIESKE DOMAIN-CONTAINING PROTEIN-RELATED"/>
    <property type="match status" value="1"/>
</dbReference>
<dbReference type="InterPro" id="IPR023753">
    <property type="entry name" value="FAD/NAD-binding_dom"/>
</dbReference>